<dbReference type="AlphaFoldDB" id="V5YVP3"/>
<evidence type="ECO:0000256" key="1">
    <source>
        <dbReference type="SAM" id="MobiDB-lite"/>
    </source>
</evidence>
<organism evidence="2">
    <name type="scientific">Serratia marcescens</name>
    <dbReference type="NCBI Taxonomy" id="615"/>
    <lineage>
        <taxon>Bacteria</taxon>
        <taxon>Pseudomonadati</taxon>
        <taxon>Pseudomonadota</taxon>
        <taxon>Gammaproteobacteria</taxon>
        <taxon>Enterobacterales</taxon>
        <taxon>Yersiniaceae</taxon>
        <taxon>Serratia</taxon>
    </lineage>
</organism>
<feature type="region of interest" description="Disordered" evidence="1">
    <location>
        <begin position="144"/>
        <end position="166"/>
    </location>
</feature>
<name>V5YVP3_SERMA</name>
<dbReference type="EMBL" id="AB894481">
    <property type="protein sequence ID" value="BAO20941.1"/>
    <property type="molecule type" value="Genomic_DNA"/>
</dbReference>
<dbReference type="InterPro" id="IPR053165">
    <property type="entry name" value="HSI-I_assembly_Hcp1"/>
</dbReference>
<protein>
    <submittedName>
        <fullName evidence="2">Type VI secretion system effector</fullName>
    </submittedName>
</protein>
<dbReference type="Gene3D" id="2.30.110.20">
    <property type="entry name" value="Hcp1-like"/>
    <property type="match status" value="1"/>
</dbReference>
<dbReference type="InterPro" id="IPR036624">
    <property type="entry name" value="Hcp1-lik_sf"/>
</dbReference>
<sequence length="166" mass="17858">MENPTTMAIDMYMKVEGMTGESQDSNHKGWTDVLSFNWGASQPGNMAVGGGGGSGKVNYQDLRIQALIDKSTPAILKYCSSGKHVAKIELSVCKAGGNQVEYSKIVLEDVLVTQTDFNGVGQNDAILVDYAFQASKVTMSYWEQGSSGTKGAESKSGWDIKQNKES</sequence>
<dbReference type="NCBIfam" id="TIGR03344">
    <property type="entry name" value="VI_effect_Hcp1"/>
    <property type="match status" value="1"/>
</dbReference>
<dbReference type="PANTHER" id="PTHR36152:SF5">
    <property type="entry name" value="PROTEIN HCP1"/>
    <property type="match status" value="1"/>
</dbReference>
<dbReference type="PANTHER" id="PTHR36152">
    <property type="entry name" value="CYTOPLASMIC PROTEIN-RELATED"/>
    <property type="match status" value="1"/>
</dbReference>
<dbReference type="SUPFAM" id="SSF141452">
    <property type="entry name" value="Hcp1-like"/>
    <property type="match status" value="1"/>
</dbReference>
<accession>V5YVP3</accession>
<feature type="compositionally biased region" description="Basic and acidic residues" evidence="1">
    <location>
        <begin position="152"/>
        <end position="166"/>
    </location>
</feature>
<dbReference type="Pfam" id="PF05638">
    <property type="entry name" value="T6SS_HCP"/>
    <property type="match status" value="1"/>
</dbReference>
<proteinExistence type="predicted"/>
<dbReference type="InterPro" id="IPR008514">
    <property type="entry name" value="T6SS_Hcp"/>
</dbReference>
<evidence type="ECO:0000313" key="2">
    <source>
        <dbReference type="EMBL" id="BAO20941.1"/>
    </source>
</evidence>
<reference evidence="2" key="1">
    <citation type="submission" date="2013-12" db="EMBL/GenBank/DDBJ databases">
        <title>Genetic environments surrounding aac(6')-Ial.</title>
        <authorList>
            <person name="Tada T."/>
            <person name="Miyoshi-Akiyama T."/>
            <person name="Kirikae T."/>
        </authorList>
    </citation>
    <scope>NUCLEOTIDE SEQUENCE</scope>
    <source>
        <strain evidence="2">IOMTU 115</strain>
    </source>
</reference>